<organism evidence="2 3">
    <name type="scientific">Curtobacterium citreum</name>
    <dbReference type="NCBI Taxonomy" id="2036"/>
    <lineage>
        <taxon>Bacteria</taxon>
        <taxon>Bacillati</taxon>
        <taxon>Actinomycetota</taxon>
        <taxon>Actinomycetes</taxon>
        <taxon>Micrococcales</taxon>
        <taxon>Microbacteriaceae</taxon>
        <taxon>Curtobacterium</taxon>
    </lineage>
</organism>
<feature type="coiled-coil region" evidence="1">
    <location>
        <begin position="76"/>
        <end position="107"/>
    </location>
</feature>
<evidence type="ECO:0000313" key="2">
    <source>
        <dbReference type="EMBL" id="MCS6521367.1"/>
    </source>
</evidence>
<evidence type="ECO:0008006" key="4">
    <source>
        <dbReference type="Google" id="ProtNLM"/>
    </source>
</evidence>
<comment type="caution">
    <text evidence="2">The sequence shown here is derived from an EMBL/GenBank/DDBJ whole genome shotgun (WGS) entry which is preliminary data.</text>
</comment>
<protein>
    <recommendedName>
        <fullName evidence="4">Helix-turn-helix protein</fullName>
    </recommendedName>
</protein>
<evidence type="ECO:0000256" key="1">
    <source>
        <dbReference type="SAM" id="Coils"/>
    </source>
</evidence>
<dbReference type="GeneID" id="95324283"/>
<evidence type="ECO:0000313" key="3">
    <source>
        <dbReference type="Proteomes" id="UP001652264"/>
    </source>
</evidence>
<keyword evidence="1" id="KW-0175">Coiled coil</keyword>
<dbReference type="EMBL" id="JANVAD010000001">
    <property type="protein sequence ID" value="MCS6521367.1"/>
    <property type="molecule type" value="Genomic_DNA"/>
</dbReference>
<proteinExistence type="predicted"/>
<reference evidence="2 3" key="1">
    <citation type="submission" date="2022-08" db="EMBL/GenBank/DDBJ databases">
        <title>Taxonomy of Curtobacterium flaccumfaciens.</title>
        <authorList>
            <person name="Osdaghi E."/>
            <person name="Taghavi S.M."/>
            <person name="Hamidizade M."/>
            <person name="Abachi H."/>
            <person name="Fazliarab A."/>
            <person name="Baeyen S."/>
            <person name="Portier P."/>
            <person name="Van Vaerenbergh J."/>
            <person name="Jacques M.-A."/>
        </authorList>
    </citation>
    <scope>NUCLEOTIDE SEQUENCE [LARGE SCALE GENOMIC DNA]</scope>
    <source>
        <strain evidence="2 3">LMG8786T</strain>
    </source>
</reference>
<dbReference type="Gene3D" id="1.10.260.40">
    <property type="entry name" value="lambda repressor-like DNA-binding domains"/>
    <property type="match status" value="1"/>
</dbReference>
<sequence>MITDEQIGRAVSRLRGDRAQREVAAAMRELGWRWSQTTVWKVESGERPLRLAEAMDLEQVLGSELQVAADAEQAAIAVARAEFRRALAELQQAAARYEASRARLQSVAGTHEVLLGLSADEALQRRDDDGAVPTLFSEVELDGEHSTAP</sequence>
<keyword evidence="3" id="KW-1185">Reference proteome</keyword>
<name>A0ABT2HDM5_9MICO</name>
<accession>A0ABT2HDM5</accession>
<dbReference type="InterPro" id="IPR010982">
    <property type="entry name" value="Lambda_DNA-bd_dom_sf"/>
</dbReference>
<gene>
    <name evidence="2" type="ORF">NYQ28_02160</name>
</gene>
<dbReference type="Proteomes" id="UP001652264">
    <property type="component" value="Unassembled WGS sequence"/>
</dbReference>
<dbReference type="RefSeq" id="WP_141861777.1">
    <property type="nucleotide sequence ID" value="NZ_BMNV01000004.1"/>
</dbReference>